<dbReference type="Pfam" id="PF13183">
    <property type="entry name" value="Fer4_8"/>
    <property type="match status" value="1"/>
</dbReference>
<dbReference type="Proteomes" id="UP001140076">
    <property type="component" value="Unassembled WGS sequence"/>
</dbReference>
<keyword evidence="4" id="KW-0677">Repeat</keyword>
<evidence type="ECO:0000256" key="4">
    <source>
        <dbReference type="ARBA" id="ARBA00022737"/>
    </source>
</evidence>
<keyword evidence="11" id="KW-1185">Reference proteome</keyword>
<feature type="region of interest" description="Disordered" evidence="8">
    <location>
        <begin position="516"/>
        <end position="561"/>
    </location>
</feature>
<dbReference type="InterPro" id="IPR017896">
    <property type="entry name" value="4Fe4S_Fe-S-bd"/>
</dbReference>
<dbReference type="InterPro" id="IPR024185">
    <property type="entry name" value="FTHF_cligase-like_sf"/>
</dbReference>
<dbReference type="PANTHER" id="PTHR47153:SF2">
    <property type="entry name" value="LACTATE UTILIZATION PROTEIN B"/>
    <property type="match status" value="1"/>
</dbReference>
<organism evidence="10 11">
    <name type="scientific">Streptomonospora mangrovi</name>
    <dbReference type="NCBI Taxonomy" id="2883123"/>
    <lineage>
        <taxon>Bacteria</taxon>
        <taxon>Bacillati</taxon>
        <taxon>Actinomycetota</taxon>
        <taxon>Actinomycetes</taxon>
        <taxon>Streptosporangiales</taxon>
        <taxon>Nocardiopsidaceae</taxon>
        <taxon>Streptomonospora</taxon>
    </lineage>
</organism>
<dbReference type="Gene3D" id="1.10.1060.10">
    <property type="entry name" value="Alpha-helical ferredoxin"/>
    <property type="match status" value="1"/>
</dbReference>
<dbReference type="InterPro" id="IPR009051">
    <property type="entry name" value="Helical_ferredxn"/>
</dbReference>
<dbReference type="SUPFAM" id="SSF46548">
    <property type="entry name" value="alpha-helical ferredoxin"/>
    <property type="match status" value="1"/>
</dbReference>
<dbReference type="EMBL" id="JAJAQC010000012">
    <property type="protein sequence ID" value="MDA0564566.1"/>
    <property type="molecule type" value="Genomic_DNA"/>
</dbReference>
<evidence type="ECO:0000256" key="5">
    <source>
        <dbReference type="ARBA" id="ARBA00022982"/>
    </source>
</evidence>
<feature type="compositionally biased region" description="Low complexity" evidence="8">
    <location>
        <begin position="516"/>
        <end position="531"/>
    </location>
</feature>
<dbReference type="GO" id="GO:0046872">
    <property type="term" value="F:metal ion binding"/>
    <property type="evidence" value="ECO:0007669"/>
    <property type="project" value="UniProtKB-KW"/>
</dbReference>
<evidence type="ECO:0000256" key="7">
    <source>
        <dbReference type="ARBA" id="ARBA00023014"/>
    </source>
</evidence>
<gene>
    <name evidence="10" type="ORF">LG943_09525</name>
</gene>
<dbReference type="PROSITE" id="PS00198">
    <property type="entry name" value="4FE4S_FER_1"/>
    <property type="match status" value="1"/>
</dbReference>
<feature type="compositionally biased region" description="Basic and acidic residues" evidence="8">
    <location>
        <begin position="68"/>
        <end position="80"/>
    </location>
</feature>
<dbReference type="InterPro" id="IPR003741">
    <property type="entry name" value="LUD_dom"/>
</dbReference>
<evidence type="ECO:0000256" key="3">
    <source>
        <dbReference type="ARBA" id="ARBA00022723"/>
    </source>
</evidence>
<reference evidence="10" key="1">
    <citation type="submission" date="2021-10" db="EMBL/GenBank/DDBJ databases">
        <title>Streptomonospora sp. nov., isolated from mangrove soil.</title>
        <authorList>
            <person name="Chen X."/>
            <person name="Ge X."/>
            <person name="Liu W."/>
        </authorList>
    </citation>
    <scope>NUCLEOTIDE SEQUENCE</scope>
    <source>
        <strain evidence="10">S1-112</strain>
    </source>
</reference>
<dbReference type="AlphaFoldDB" id="A0A9X3SMX1"/>
<keyword evidence="7" id="KW-0411">Iron-sulfur</keyword>
<evidence type="ECO:0000256" key="1">
    <source>
        <dbReference type="ARBA" id="ARBA00022448"/>
    </source>
</evidence>
<feature type="compositionally biased region" description="Gly residues" evidence="8">
    <location>
        <begin position="9"/>
        <end position="18"/>
    </location>
</feature>
<dbReference type="Pfam" id="PF02589">
    <property type="entry name" value="LUD_dom"/>
    <property type="match status" value="1"/>
</dbReference>
<proteinExistence type="predicted"/>
<evidence type="ECO:0000313" key="10">
    <source>
        <dbReference type="EMBL" id="MDA0564566.1"/>
    </source>
</evidence>
<evidence type="ECO:0000256" key="8">
    <source>
        <dbReference type="SAM" id="MobiDB-lite"/>
    </source>
</evidence>
<feature type="domain" description="4Fe-4S ferredoxin-type" evidence="9">
    <location>
        <begin position="337"/>
        <end position="368"/>
    </location>
</feature>
<dbReference type="GO" id="GO:0051539">
    <property type="term" value="F:4 iron, 4 sulfur cluster binding"/>
    <property type="evidence" value="ECO:0007669"/>
    <property type="project" value="UniProtKB-KW"/>
</dbReference>
<comment type="caution">
    <text evidence="10">The sequence shown here is derived from an EMBL/GenBank/DDBJ whole genome shotgun (WGS) entry which is preliminary data.</text>
</comment>
<feature type="compositionally biased region" description="Low complexity" evidence="8">
    <location>
        <begin position="53"/>
        <end position="67"/>
    </location>
</feature>
<sequence length="561" mass="58438">MSPAPRPGAGAGGAGGAPAPGAGYPWGHLLGRGPRSPRAGEPRFADTARASLGQSAARTSRATAAAEQRADRRAGRRAEPDWAGLRRAATAVRERALADLERHLTEFEKRAEAAGTRVHWARDAAEAGRIVARVAAGTGARDAVRSSSATAGELRLDAHLLRAGITVHETAVADLIAGLAHEPPESESRTVRRHDRAGARAVLARRLPGAATDLRADPGALVAVAREYLRETLLEAGTAITGANALVAETGSVVAMETEGNVRMGAAMPRALITVAGIDKVVPAWADIAVLARVWARSATGAAQAPVVSTWTGPVEGDGPDEVHVVLVDAGRSATLGDPVGRQALRCIQCTACLDVCPVFERTGAAPYGSVHAGPIGAALAPQLRGTASAREASLPFASTLCGACAEVCPVGVDIPEILLELRARVVDERRANAVPTPEALAAQSAEWVMAEERRFARAQRAGSRWARLLARSGRLRRLPGLLGRWTEARDFPVPPAESFRAWWARRRRALLLGAAIRPPRAGPGASAQRPPAEKPTAPPNPMEGGPPLADPGDGREGGTP</sequence>
<accession>A0A9X3SMX1</accession>
<evidence type="ECO:0000259" key="9">
    <source>
        <dbReference type="PROSITE" id="PS51379"/>
    </source>
</evidence>
<evidence type="ECO:0000256" key="6">
    <source>
        <dbReference type="ARBA" id="ARBA00023004"/>
    </source>
</evidence>
<evidence type="ECO:0000313" key="11">
    <source>
        <dbReference type="Proteomes" id="UP001140076"/>
    </source>
</evidence>
<dbReference type="InterPro" id="IPR037171">
    <property type="entry name" value="NagB/RpiA_transferase-like"/>
</dbReference>
<dbReference type="InterPro" id="IPR004452">
    <property type="entry name" value="LutB/LldF"/>
</dbReference>
<keyword evidence="3" id="KW-0479">Metal-binding</keyword>
<dbReference type="InterPro" id="IPR017900">
    <property type="entry name" value="4Fe4S_Fe_S_CS"/>
</dbReference>
<evidence type="ECO:0000256" key="2">
    <source>
        <dbReference type="ARBA" id="ARBA00022485"/>
    </source>
</evidence>
<keyword evidence="6" id="KW-0408">Iron</keyword>
<keyword evidence="1" id="KW-0813">Transport</keyword>
<dbReference type="Gene3D" id="3.40.50.10420">
    <property type="entry name" value="NagB/RpiA/CoA transferase-like"/>
    <property type="match status" value="1"/>
</dbReference>
<name>A0A9X3SMX1_9ACTN</name>
<dbReference type="PANTHER" id="PTHR47153">
    <property type="entry name" value="LACTATE UTILIZATION PROTEIN B"/>
    <property type="match status" value="1"/>
</dbReference>
<keyword evidence="5" id="KW-0249">Electron transport</keyword>
<dbReference type="SUPFAM" id="SSF100950">
    <property type="entry name" value="NagB/RpiA/CoA transferase-like"/>
    <property type="match status" value="1"/>
</dbReference>
<dbReference type="RefSeq" id="WP_270071843.1">
    <property type="nucleotide sequence ID" value="NZ_JAJAQC010000012.1"/>
</dbReference>
<protein>
    <submittedName>
        <fullName evidence="10">LUD domain-containing protein</fullName>
    </submittedName>
</protein>
<dbReference type="GO" id="GO:0006089">
    <property type="term" value="P:lactate metabolic process"/>
    <property type="evidence" value="ECO:0007669"/>
    <property type="project" value="InterPro"/>
</dbReference>
<feature type="region of interest" description="Disordered" evidence="8">
    <location>
        <begin position="1"/>
        <end position="81"/>
    </location>
</feature>
<keyword evidence="2" id="KW-0004">4Fe-4S</keyword>
<dbReference type="PROSITE" id="PS51379">
    <property type="entry name" value="4FE4S_FER_2"/>
    <property type="match status" value="1"/>
</dbReference>